<name>A0A563VJF8_9CYAN</name>
<dbReference type="Proteomes" id="UP000320055">
    <property type="component" value="Unassembled WGS sequence"/>
</dbReference>
<protein>
    <submittedName>
        <fullName evidence="1">Uncharacterized protein</fullName>
    </submittedName>
</protein>
<evidence type="ECO:0000313" key="2">
    <source>
        <dbReference type="Proteomes" id="UP000320055"/>
    </source>
</evidence>
<dbReference type="AlphaFoldDB" id="A0A563VJF8"/>
<organism evidence="1 2">
    <name type="scientific">Hyella patelloides LEGE 07179</name>
    <dbReference type="NCBI Taxonomy" id="945734"/>
    <lineage>
        <taxon>Bacteria</taxon>
        <taxon>Bacillati</taxon>
        <taxon>Cyanobacteriota</taxon>
        <taxon>Cyanophyceae</taxon>
        <taxon>Pleurocapsales</taxon>
        <taxon>Hyellaceae</taxon>
        <taxon>Hyella</taxon>
    </lineage>
</organism>
<sequence>MLTLIFSLPMGQCFLANGIEQWGKRLAKPVILNDLTTHLDNEYLD</sequence>
<evidence type="ECO:0000313" key="1">
    <source>
        <dbReference type="EMBL" id="VEP11447.1"/>
    </source>
</evidence>
<accession>A0A563VJF8</accession>
<reference evidence="1 2" key="1">
    <citation type="submission" date="2019-01" db="EMBL/GenBank/DDBJ databases">
        <authorList>
            <person name="Brito A."/>
        </authorList>
    </citation>
    <scope>NUCLEOTIDE SEQUENCE [LARGE SCALE GENOMIC DNA]</scope>
    <source>
        <strain evidence="1">1</strain>
    </source>
</reference>
<keyword evidence="2" id="KW-1185">Reference proteome</keyword>
<gene>
    <name evidence="1" type="ORF">H1P_1040021</name>
</gene>
<dbReference type="EMBL" id="CAACVJ010000007">
    <property type="protein sequence ID" value="VEP11447.1"/>
    <property type="molecule type" value="Genomic_DNA"/>
</dbReference>
<proteinExistence type="predicted"/>